<comment type="caution">
    <text evidence="1">The sequence shown here is derived from an EMBL/GenBank/DDBJ whole genome shotgun (WGS) entry which is preliminary data.</text>
</comment>
<reference evidence="1" key="1">
    <citation type="submission" date="2023-10" db="EMBL/GenBank/DDBJ databases">
        <authorList>
            <person name="Rodriguez Cubillos JULIANA M."/>
            <person name="De Vega J."/>
        </authorList>
    </citation>
    <scope>NUCLEOTIDE SEQUENCE</scope>
</reference>
<protein>
    <submittedName>
        <fullName evidence="1">Uncharacterized protein</fullName>
    </submittedName>
</protein>
<dbReference type="EMBL" id="CASHSV030000001">
    <property type="protein sequence ID" value="CAJ2633120.1"/>
    <property type="molecule type" value="Genomic_DNA"/>
</dbReference>
<organism evidence="1 2">
    <name type="scientific">Trifolium pratense</name>
    <name type="common">Red clover</name>
    <dbReference type="NCBI Taxonomy" id="57577"/>
    <lineage>
        <taxon>Eukaryota</taxon>
        <taxon>Viridiplantae</taxon>
        <taxon>Streptophyta</taxon>
        <taxon>Embryophyta</taxon>
        <taxon>Tracheophyta</taxon>
        <taxon>Spermatophyta</taxon>
        <taxon>Magnoliopsida</taxon>
        <taxon>eudicotyledons</taxon>
        <taxon>Gunneridae</taxon>
        <taxon>Pentapetalae</taxon>
        <taxon>rosids</taxon>
        <taxon>fabids</taxon>
        <taxon>Fabales</taxon>
        <taxon>Fabaceae</taxon>
        <taxon>Papilionoideae</taxon>
        <taxon>50 kb inversion clade</taxon>
        <taxon>NPAAA clade</taxon>
        <taxon>Hologalegina</taxon>
        <taxon>IRL clade</taxon>
        <taxon>Trifolieae</taxon>
        <taxon>Trifolium</taxon>
    </lineage>
</organism>
<evidence type="ECO:0000313" key="2">
    <source>
        <dbReference type="Proteomes" id="UP001177021"/>
    </source>
</evidence>
<sequence length="83" mass="9151">MLTSLGTEAILFLKSESYFVKRHRDSKALYIRNAAASAILQGCFSNGYIGWGLSIHNQVGETIFSACKRESISVEPIMAANCY</sequence>
<evidence type="ECO:0000313" key="1">
    <source>
        <dbReference type="EMBL" id="CAJ2633120.1"/>
    </source>
</evidence>
<proteinExistence type="predicted"/>
<dbReference type="Proteomes" id="UP001177021">
    <property type="component" value="Unassembled WGS sequence"/>
</dbReference>
<accession>A0ACB0IMC0</accession>
<name>A0ACB0IMC0_TRIPR</name>
<keyword evidence="2" id="KW-1185">Reference proteome</keyword>
<gene>
    <name evidence="1" type="ORF">MILVUS5_LOCUS4273</name>
</gene>